<dbReference type="AlphaFoldDB" id="A0A559K0A8"/>
<feature type="transmembrane region" description="Helical" evidence="9">
    <location>
        <begin position="219"/>
        <end position="237"/>
    </location>
</feature>
<dbReference type="InterPro" id="IPR007348">
    <property type="entry name" value="CopC_dom"/>
</dbReference>
<feature type="transmembrane region" description="Helical" evidence="9">
    <location>
        <begin position="377"/>
        <end position="399"/>
    </location>
</feature>
<keyword evidence="4" id="KW-0479">Metal-binding</keyword>
<dbReference type="GO" id="GO:0005507">
    <property type="term" value="F:copper ion binding"/>
    <property type="evidence" value="ECO:0007669"/>
    <property type="project" value="InterPro"/>
</dbReference>
<dbReference type="PANTHER" id="PTHR34820:SF4">
    <property type="entry name" value="INNER MEMBRANE PROTEIN YEBZ"/>
    <property type="match status" value="1"/>
</dbReference>
<accession>A0A559K0A8</accession>
<reference evidence="12 13" key="1">
    <citation type="submission" date="2019-07" db="EMBL/GenBank/DDBJ databases">
        <authorList>
            <person name="Kim J."/>
        </authorList>
    </citation>
    <scope>NUCLEOTIDE SEQUENCE [LARGE SCALE GENOMIC DNA]</scope>
    <source>
        <strain evidence="12 13">JC52</strain>
    </source>
</reference>
<dbReference type="Proteomes" id="UP000317036">
    <property type="component" value="Unassembled WGS sequence"/>
</dbReference>
<feature type="transmembrane region" description="Helical" evidence="9">
    <location>
        <begin position="244"/>
        <end position="262"/>
    </location>
</feature>
<comment type="caution">
    <text evidence="12">The sequence shown here is derived from an EMBL/GenBank/DDBJ whole genome shotgun (WGS) entry which is preliminary data.</text>
</comment>
<keyword evidence="7" id="KW-0186">Copper</keyword>
<keyword evidence="8 9" id="KW-0472">Membrane</keyword>
<dbReference type="Gene3D" id="2.60.40.1220">
    <property type="match status" value="1"/>
</dbReference>
<keyword evidence="5" id="KW-0732">Signal</keyword>
<dbReference type="GO" id="GO:0006825">
    <property type="term" value="P:copper ion transport"/>
    <property type="evidence" value="ECO:0007669"/>
    <property type="project" value="InterPro"/>
</dbReference>
<feature type="domain" description="CopC" evidence="10">
    <location>
        <begin position="10"/>
        <end position="104"/>
    </location>
</feature>
<dbReference type="InterPro" id="IPR014756">
    <property type="entry name" value="Ig_E-set"/>
</dbReference>
<keyword evidence="6 9" id="KW-1133">Transmembrane helix</keyword>
<evidence type="ECO:0000256" key="8">
    <source>
        <dbReference type="ARBA" id="ARBA00023136"/>
    </source>
</evidence>
<dbReference type="GO" id="GO:0042597">
    <property type="term" value="C:periplasmic space"/>
    <property type="evidence" value="ECO:0007669"/>
    <property type="project" value="InterPro"/>
</dbReference>
<evidence type="ECO:0000259" key="10">
    <source>
        <dbReference type="Pfam" id="PF04234"/>
    </source>
</evidence>
<dbReference type="OrthoDB" id="2353937at2"/>
<evidence type="ECO:0000256" key="1">
    <source>
        <dbReference type="ARBA" id="ARBA00004651"/>
    </source>
</evidence>
<evidence type="ECO:0000256" key="9">
    <source>
        <dbReference type="SAM" id="Phobius"/>
    </source>
</evidence>
<dbReference type="Pfam" id="PF04234">
    <property type="entry name" value="CopC"/>
    <property type="match status" value="1"/>
</dbReference>
<feature type="transmembrane region" description="Helical" evidence="9">
    <location>
        <begin position="274"/>
        <end position="293"/>
    </location>
</feature>
<dbReference type="InterPro" id="IPR008457">
    <property type="entry name" value="Cu-R_CopD_dom"/>
</dbReference>
<evidence type="ECO:0000256" key="5">
    <source>
        <dbReference type="ARBA" id="ARBA00022729"/>
    </source>
</evidence>
<dbReference type="SUPFAM" id="SSF81296">
    <property type="entry name" value="E set domains"/>
    <property type="match status" value="1"/>
</dbReference>
<proteinExistence type="predicted"/>
<dbReference type="InterPro" id="IPR032694">
    <property type="entry name" value="CopC/D"/>
</dbReference>
<dbReference type="Pfam" id="PF05425">
    <property type="entry name" value="CopD"/>
    <property type="match status" value="1"/>
</dbReference>
<evidence type="ECO:0000313" key="13">
    <source>
        <dbReference type="Proteomes" id="UP000317036"/>
    </source>
</evidence>
<dbReference type="GO" id="GO:0046688">
    <property type="term" value="P:response to copper ion"/>
    <property type="evidence" value="ECO:0007669"/>
    <property type="project" value="InterPro"/>
</dbReference>
<evidence type="ECO:0008006" key="14">
    <source>
        <dbReference type="Google" id="ProtNLM"/>
    </source>
</evidence>
<evidence type="ECO:0000256" key="7">
    <source>
        <dbReference type="ARBA" id="ARBA00023008"/>
    </source>
</evidence>
<comment type="subcellular location">
    <subcellularLocation>
        <location evidence="1">Cell membrane</location>
        <topology evidence="1">Multi-pass membrane protein</topology>
    </subcellularLocation>
</comment>
<sequence length="523" mass="58425">MSWVGKASAHASLVDASPAVNAELQQAPGQIALTFNERLEDGLYYIRIFDTNKKRLTDRAAVLNETHTVLSLELPKLGQGNYIVTYHVISADGHPIDGTYLFAVGQSLTEQPGVASQPDAHNHMHGGLLTQFTMADAFQFATRIAFYLTMLVFTGWVLWQRWFGSTCTERVRDRLKSWGDRWQQAYLICYILFMWTHLWEMVGDSGGDVLEMFTQTTVGYAWIAGLLLALMSFVVIYRSALLDLLLVALIWIAKSFLGHAAAFEPRGETILLDALHLGAAAVWAGGLVMMLALWRAERESAKRFFASFTLAALLSILLLIVSGVLSVFIFLPNVTYIVETEWGKLLLAKTGLVLLVVVTAALIRWMFRRRKDRATGVLIRIDAVLMALIIGIVGVFTYLTPVPANQPLSWHVMGEKIHMTTLISPAVPGVNDFTVKVWLPESLTPKQVILKLQEQGSAEIAPIEVPVEAVQEKATDETYGGLKQYTYKTRGAYLPYPGHWNVEVRVLDSNDDETVYDKQIRVY</sequence>
<evidence type="ECO:0000313" key="12">
    <source>
        <dbReference type="EMBL" id="TVY05527.1"/>
    </source>
</evidence>
<protein>
    <recommendedName>
        <fullName evidence="14">Copper resistance protein CopC</fullName>
    </recommendedName>
</protein>
<organism evidence="12 13">
    <name type="scientific">Paenibacillus cremeus</name>
    <dbReference type="NCBI Taxonomy" id="2163881"/>
    <lineage>
        <taxon>Bacteria</taxon>
        <taxon>Bacillati</taxon>
        <taxon>Bacillota</taxon>
        <taxon>Bacilli</taxon>
        <taxon>Bacillales</taxon>
        <taxon>Paenibacillaceae</taxon>
        <taxon>Paenibacillus</taxon>
    </lineage>
</organism>
<evidence type="ECO:0000256" key="2">
    <source>
        <dbReference type="ARBA" id="ARBA00022475"/>
    </source>
</evidence>
<dbReference type="PANTHER" id="PTHR34820">
    <property type="entry name" value="INNER MEMBRANE PROTEIN YEBZ"/>
    <property type="match status" value="1"/>
</dbReference>
<dbReference type="GO" id="GO:0005886">
    <property type="term" value="C:plasma membrane"/>
    <property type="evidence" value="ECO:0007669"/>
    <property type="project" value="UniProtKB-SubCell"/>
</dbReference>
<gene>
    <name evidence="12" type="ORF">FPZ49_29850</name>
</gene>
<evidence type="ECO:0000256" key="6">
    <source>
        <dbReference type="ARBA" id="ARBA00022989"/>
    </source>
</evidence>
<feature type="transmembrane region" description="Helical" evidence="9">
    <location>
        <begin position="305"/>
        <end position="331"/>
    </location>
</feature>
<evidence type="ECO:0000256" key="4">
    <source>
        <dbReference type="ARBA" id="ARBA00022723"/>
    </source>
</evidence>
<dbReference type="EMBL" id="VNJI01000057">
    <property type="protein sequence ID" value="TVY05527.1"/>
    <property type="molecule type" value="Genomic_DNA"/>
</dbReference>
<feature type="transmembrane region" description="Helical" evidence="9">
    <location>
        <begin position="184"/>
        <end position="199"/>
    </location>
</feature>
<dbReference type="InterPro" id="IPR014755">
    <property type="entry name" value="Cu-Rt/internalin_Ig-like"/>
</dbReference>
<keyword evidence="13" id="KW-1185">Reference proteome</keyword>
<feature type="domain" description="Copper resistance protein D" evidence="11">
    <location>
        <begin position="303"/>
        <end position="395"/>
    </location>
</feature>
<name>A0A559K0A8_9BACL</name>
<evidence type="ECO:0000259" key="11">
    <source>
        <dbReference type="Pfam" id="PF05425"/>
    </source>
</evidence>
<keyword evidence="2" id="KW-1003">Cell membrane</keyword>
<keyword evidence="3 9" id="KW-0812">Transmembrane</keyword>
<feature type="transmembrane region" description="Helical" evidence="9">
    <location>
        <begin position="144"/>
        <end position="163"/>
    </location>
</feature>
<evidence type="ECO:0000256" key="3">
    <source>
        <dbReference type="ARBA" id="ARBA00022692"/>
    </source>
</evidence>
<feature type="transmembrane region" description="Helical" evidence="9">
    <location>
        <begin position="346"/>
        <end position="365"/>
    </location>
</feature>